<evidence type="ECO:0000313" key="2">
    <source>
        <dbReference type="Proteomes" id="UP001552594"/>
    </source>
</evidence>
<dbReference type="PANTHER" id="PTHR43434">
    <property type="entry name" value="PHOSPHOGLYCOLATE PHOSPHATASE"/>
    <property type="match status" value="1"/>
</dbReference>
<dbReference type="SUPFAM" id="SSF56784">
    <property type="entry name" value="HAD-like"/>
    <property type="match status" value="1"/>
</dbReference>
<dbReference type="RefSeq" id="WP_109281765.1">
    <property type="nucleotide sequence ID" value="NZ_JBFAUK010000032.1"/>
</dbReference>
<dbReference type="InterPro" id="IPR006439">
    <property type="entry name" value="HAD-SF_hydro_IA"/>
</dbReference>
<dbReference type="GO" id="GO:0016787">
    <property type="term" value="F:hydrolase activity"/>
    <property type="evidence" value="ECO:0007669"/>
    <property type="project" value="UniProtKB-KW"/>
</dbReference>
<protein>
    <submittedName>
        <fullName evidence="1">HAD-IA family hydrolase</fullName>
    </submittedName>
</protein>
<dbReference type="InterPro" id="IPR050155">
    <property type="entry name" value="HAD-like_hydrolase_sf"/>
</dbReference>
<dbReference type="InterPro" id="IPR041492">
    <property type="entry name" value="HAD_2"/>
</dbReference>
<name>A0ABV3K726_STRON</name>
<dbReference type="InterPro" id="IPR036412">
    <property type="entry name" value="HAD-like_sf"/>
</dbReference>
<dbReference type="Pfam" id="PF13419">
    <property type="entry name" value="HAD_2"/>
    <property type="match status" value="1"/>
</dbReference>
<gene>
    <name evidence="1" type="ORF">AB0L16_29240</name>
</gene>
<dbReference type="NCBIfam" id="TIGR01549">
    <property type="entry name" value="HAD-SF-IA-v1"/>
    <property type="match status" value="1"/>
</dbReference>
<sequence length="222" mass="22878">MAVLPSARHVLLDFDGPVCNVFSGLPAAAVAEQLLRLYEEKAGAPFALPVANRNDPLEIVRQAGELDDPLASVLDDALTEAEVRAVASSQVTPGALSVVNACRRTGRAVSAVSNNSRASVSAFLARQGVKQWFTTIVGRPADAKLMKPNPFPLLQALAHLGWEAAEAVMVGDSVTDVQAANSVGMPCVGLANKPGKRVALAEAGAAAVIDSMGELADALSAS</sequence>
<organism evidence="1 2">
    <name type="scientific">Streptomyces orinoci</name>
    <name type="common">Streptoverticillium orinoci</name>
    <dbReference type="NCBI Taxonomy" id="67339"/>
    <lineage>
        <taxon>Bacteria</taxon>
        <taxon>Bacillati</taxon>
        <taxon>Actinomycetota</taxon>
        <taxon>Actinomycetes</taxon>
        <taxon>Kitasatosporales</taxon>
        <taxon>Streptomycetaceae</taxon>
        <taxon>Streptomyces</taxon>
    </lineage>
</organism>
<dbReference type="Gene3D" id="3.40.50.1000">
    <property type="entry name" value="HAD superfamily/HAD-like"/>
    <property type="match status" value="1"/>
</dbReference>
<dbReference type="EMBL" id="JBFAUK010000032">
    <property type="protein sequence ID" value="MEV5510462.1"/>
    <property type="molecule type" value="Genomic_DNA"/>
</dbReference>
<dbReference type="InterPro" id="IPR023214">
    <property type="entry name" value="HAD_sf"/>
</dbReference>
<accession>A0ABV3K726</accession>
<keyword evidence="1" id="KW-0378">Hydrolase</keyword>
<proteinExistence type="predicted"/>
<comment type="caution">
    <text evidence="1">The sequence shown here is derived from an EMBL/GenBank/DDBJ whole genome shotgun (WGS) entry which is preliminary data.</text>
</comment>
<keyword evidence="2" id="KW-1185">Reference proteome</keyword>
<reference evidence="1 2" key="1">
    <citation type="submission" date="2024-06" db="EMBL/GenBank/DDBJ databases">
        <title>The Natural Products Discovery Center: Release of the First 8490 Sequenced Strains for Exploring Actinobacteria Biosynthetic Diversity.</title>
        <authorList>
            <person name="Kalkreuter E."/>
            <person name="Kautsar S.A."/>
            <person name="Yang D."/>
            <person name="Bader C.D."/>
            <person name="Teijaro C.N."/>
            <person name="Fluegel L."/>
            <person name="Davis C.M."/>
            <person name="Simpson J.R."/>
            <person name="Lauterbach L."/>
            <person name="Steele A.D."/>
            <person name="Gui C."/>
            <person name="Meng S."/>
            <person name="Li G."/>
            <person name="Viehrig K."/>
            <person name="Ye F."/>
            <person name="Su P."/>
            <person name="Kiefer A.F."/>
            <person name="Nichols A."/>
            <person name="Cepeda A.J."/>
            <person name="Yan W."/>
            <person name="Fan B."/>
            <person name="Jiang Y."/>
            <person name="Adhikari A."/>
            <person name="Zheng C.-J."/>
            <person name="Schuster L."/>
            <person name="Cowan T.M."/>
            <person name="Smanski M.J."/>
            <person name="Chevrette M.G."/>
            <person name="De Carvalho L.P.S."/>
            <person name="Shen B."/>
        </authorList>
    </citation>
    <scope>NUCLEOTIDE SEQUENCE [LARGE SCALE GENOMIC DNA]</scope>
    <source>
        <strain evidence="1 2">NPDC052347</strain>
    </source>
</reference>
<dbReference type="Proteomes" id="UP001552594">
    <property type="component" value="Unassembled WGS sequence"/>
</dbReference>
<dbReference type="PANTHER" id="PTHR43434:SF1">
    <property type="entry name" value="PHOSPHOGLYCOLATE PHOSPHATASE"/>
    <property type="match status" value="1"/>
</dbReference>
<evidence type="ECO:0000313" key="1">
    <source>
        <dbReference type="EMBL" id="MEV5510462.1"/>
    </source>
</evidence>